<dbReference type="PROSITE" id="PS00955">
    <property type="entry name" value="IGP_DEHYDRATASE_2"/>
    <property type="match status" value="1"/>
</dbReference>
<dbReference type="InterPro" id="IPR038494">
    <property type="entry name" value="IGPD_sf"/>
</dbReference>
<evidence type="ECO:0000313" key="7">
    <source>
        <dbReference type="EMBL" id="ETR74279.1"/>
    </source>
</evidence>
<dbReference type="GO" id="GO:0004424">
    <property type="term" value="F:imidazoleglycerol-phosphate dehydratase activity"/>
    <property type="evidence" value="ECO:0007669"/>
    <property type="project" value="UniProtKB-UniRule"/>
</dbReference>
<proteinExistence type="inferred from homology"/>
<dbReference type="HAMAP" id="MF_00076">
    <property type="entry name" value="HisB"/>
    <property type="match status" value="1"/>
</dbReference>
<keyword evidence="6" id="KW-0963">Cytoplasm</keyword>
<evidence type="ECO:0000256" key="1">
    <source>
        <dbReference type="ARBA" id="ARBA00005047"/>
    </source>
</evidence>
<keyword evidence="5 6" id="KW-0456">Lyase</keyword>
<dbReference type="Proteomes" id="UP000189670">
    <property type="component" value="Unassembled WGS sequence"/>
</dbReference>
<dbReference type="AlphaFoldDB" id="A0A1V1PHA4"/>
<dbReference type="Gene3D" id="3.30.230.40">
    <property type="entry name" value="Imidazole glycerol phosphate dehydratase, domain 1"/>
    <property type="match status" value="2"/>
</dbReference>
<reference evidence="8" key="1">
    <citation type="submission" date="2012-11" db="EMBL/GenBank/DDBJ databases">
        <authorList>
            <person name="Lucero-Rivera Y.E."/>
            <person name="Tovar-Ramirez D."/>
        </authorList>
    </citation>
    <scope>NUCLEOTIDE SEQUENCE [LARGE SCALE GENOMIC DNA]</scope>
    <source>
        <strain evidence="8">Araruama</strain>
    </source>
</reference>
<evidence type="ECO:0000256" key="4">
    <source>
        <dbReference type="ARBA" id="ARBA00023102"/>
    </source>
</evidence>
<dbReference type="InterPro" id="IPR000807">
    <property type="entry name" value="ImidazoleglycerolP_deHydtase"/>
</dbReference>
<dbReference type="InterPro" id="IPR020568">
    <property type="entry name" value="Ribosomal_Su5_D2-typ_SF"/>
</dbReference>
<comment type="caution">
    <text evidence="7">The sequence shown here is derived from an EMBL/GenBank/DDBJ whole genome shotgun (WGS) entry which is preliminary data.</text>
</comment>
<accession>A0A1V1PHA4</accession>
<dbReference type="GO" id="GO:0000105">
    <property type="term" value="P:L-histidine biosynthetic process"/>
    <property type="evidence" value="ECO:0007669"/>
    <property type="project" value="UniProtKB-UniRule"/>
</dbReference>
<dbReference type="PANTHER" id="PTHR23133">
    <property type="entry name" value="IMIDAZOLEGLYCEROL-PHOSPHATE DEHYDRATASE HIS7"/>
    <property type="match status" value="1"/>
</dbReference>
<evidence type="ECO:0000313" key="8">
    <source>
        <dbReference type="Proteomes" id="UP000189670"/>
    </source>
</evidence>
<dbReference type="PANTHER" id="PTHR23133:SF2">
    <property type="entry name" value="IMIDAZOLEGLYCEROL-PHOSPHATE DEHYDRATASE"/>
    <property type="match status" value="1"/>
</dbReference>
<comment type="catalytic activity">
    <reaction evidence="6">
        <text>D-erythro-1-(imidazol-4-yl)glycerol 3-phosphate = 3-(imidazol-4-yl)-2-oxopropyl phosphate + H2O</text>
        <dbReference type="Rhea" id="RHEA:11040"/>
        <dbReference type="ChEBI" id="CHEBI:15377"/>
        <dbReference type="ChEBI" id="CHEBI:57766"/>
        <dbReference type="ChEBI" id="CHEBI:58278"/>
        <dbReference type="EC" id="4.2.1.19"/>
    </reaction>
</comment>
<dbReference type="Pfam" id="PF00475">
    <property type="entry name" value="IGPD"/>
    <property type="match status" value="1"/>
</dbReference>
<dbReference type="SUPFAM" id="SSF54211">
    <property type="entry name" value="Ribosomal protein S5 domain 2-like"/>
    <property type="match status" value="2"/>
</dbReference>
<comment type="pathway">
    <text evidence="1 6">Amino-acid biosynthesis; L-histidine biosynthesis; L-histidine from 5-phospho-alpha-D-ribose 1-diphosphate: step 6/9.</text>
</comment>
<dbReference type="NCBIfam" id="NF002111">
    <property type="entry name" value="PRK00951.2-1"/>
    <property type="match status" value="1"/>
</dbReference>
<dbReference type="CDD" id="cd07914">
    <property type="entry name" value="IGPD"/>
    <property type="match status" value="1"/>
</dbReference>
<dbReference type="UniPathway" id="UPA00031">
    <property type="reaction ID" value="UER00011"/>
</dbReference>
<gene>
    <name evidence="6 7" type="primary">hisB</name>
    <name evidence="7" type="ORF">OMM_00337</name>
</gene>
<comment type="subcellular location">
    <subcellularLocation>
        <location evidence="6">Cytoplasm</location>
    </subcellularLocation>
</comment>
<dbReference type="GO" id="GO:0005737">
    <property type="term" value="C:cytoplasm"/>
    <property type="evidence" value="ECO:0007669"/>
    <property type="project" value="UniProtKB-SubCell"/>
</dbReference>
<dbReference type="FunFam" id="3.30.230.40:FF:000003">
    <property type="entry name" value="Imidazoleglycerol-phosphate dehydratase HisB"/>
    <property type="match status" value="1"/>
</dbReference>
<dbReference type="EMBL" id="ATBP01000014">
    <property type="protein sequence ID" value="ETR74279.1"/>
    <property type="molecule type" value="Genomic_DNA"/>
</dbReference>
<comment type="similarity">
    <text evidence="6">Belongs to the imidazoleglycerol-phosphate dehydratase family.</text>
</comment>
<dbReference type="NCBIfam" id="NF002114">
    <property type="entry name" value="PRK00951.2-4"/>
    <property type="match status" value="1"/>
</dbReference>
<evidence type="ECO:0000256" key="5">
    <source>
        <dbReference type="ARBA" id="ARBA00023239"/>
    </source>
</evidence>
<sequence length="192" mass="21795">MRNSLQNRKTNETNIQLKYCLDGSGTRNIQSGIGFLDHMLELFTFHGRFDLDINCQGDLDICPHHTIEDIAIVLGQAIDDALGDRKSITRYACCYLPMDECLSRTVIDVSGRPYHMFNAHFQTPMIGTCPTEMIPHFFYSLTMNARMTIHQEILYGQNDHHKAESLFKGLGRALHQSVQLDQSCMPSTKGLI</sequence>
<keyword evidence="4 6" id="KW-0368">Histidine biosynthesis</keyword>
<evidence type="ECO:0000256" key="3">
    <source>
        <dbReference type="ARBA" id="ARBA00022605"/>
    </source>
</evidence>
<dbReference type="InterPro" id="IPR020565">
    <property type="entry name" value="ImidazoleglycerP_deHydtase_CS"/>
</dbReference>
<protein>
    <recommendedName>
        <fullName evidence="2 6">Imidazoleglycerol-phosphate dehydratase</fullName>
        <shortName evidence="6">IGPD</shortName>
        <ecNumber evidence="6">4.2.1.19</ecNumber>
    </recommendedName>
</protein>
<evidence type="ECO:0000256" key="2">
    <source>
        <dbReference type="ARBA" id="ARBA00016664"/>
    </source>
</evidence>
<name>A0A1V1PHA4_9BACT</name>
<evidence type="ECO:0000256" key="6">
    <source>
        <dbReference type="HAMAP-Rule" id="MF_00076"/>
    </source>
</evidence>
<organism evidence="7 8">
    <name type="scientific">Candidatus Magnetoglobus multicellularis str. Araruama</name>
    <dbReference type="NCBI Taxonomy" id="890399"/>
    <lineage>
        <taxon>Bacteria</taxon>
        <taxon>Pseudomonadati</taxon>
        <taxon>Thermodesulfobacteriota</taxon>
        <taxon>Desulfobacteria</taxon>
        <taxon>Desulfobacterales</taxon>
        <taxon>Desulfobacteraceae</taxon>
        <taxon>Candidatus Magnetoglobus</taxon>
    </lineage>
</organism>
<dbReference type="FunFam" id="3.30.230.40:FF:000001">
    <property type="entry name" value="Imidazoleglycerol-phosphate dehydratase HisB"/>
    <property type="match status" value="1"/>
</dbReference>
<keyword evidence="3 6" id="KW-0028">Amino-acid biosynthesis</keyword>
<dbReference type="EC" id="4.2.1.19" evidence="6"/>